<dbReference type="OrthoDB" id="3687641at2759"/>
<dbReference type="PANTHER" id="PTHR33365:SF11">
    <property type="entry name" value="TAT PATHWAY SIGNAL SEQUENCE"/>
    <property type="match status" value="1"/>
</dbReference>
<dbReference type="InterPro" id="IPR021765">
    <property type="entry name" value="UstYa-like"/>
</dbReference>
<protein>
    <recommendedName>
        <fullName evidence="6">Tat pathway signal sequence</fullName>
    </recommendedName>
</protein>
<dbReference type="AlphaFoldDB" id="A0A1C1CTF8"/>
<sequence length="170" mass="19877">MLTCHEADQRVDVFNKEMAYFGEPSEATDAAWAHLIPGGRGIISQRWPDGTRKYKVISAFHQMHCLYVLRTLYFTQRSGQTTNHEHFSHCVEYLRQSLICFADRTFETLDLSDPDSAAWGEGHLCQDWNQLFNWAFKHREFDEGGIENDTVLGLPERVWQELKGREHRDE</sequence>
<dbReference type="GO" id="GO:0016491">
    <property type="term" value="F:oxidoreductase activity"/>
    <property type="evidence" value="ECO:0007669"/>
    <property type="project" value="UniProtKB-KW"/>
</dbReference>
<proteinExistence type="inferred from homology"/>
<gene>
    <name evidence="4" type="ORF">CLCR_09090</name>
</gene>
<evidence type="ECO:0000256" key="1">
    <source>
        <dbReference type="ARBA" id="ARBA00004685"/>
    </source>
</evidence>
<dbReference type="PANTHER" id="PTHR33365">
    <property type="entry name" value="YALI0B05434P"/>
    <property type="match status" value="1"/>
</dbReference>
<dbReference type="Proteomes" id="UP000094526">
    <property type="component" value="Unassembled WGS sequence"/>
</dbReference>
<evidence type="ECO:0000256" key="2">
    <source>
        <dbReference type="ARBA" id="ARBA00023002"/>
    </source>
</evidence>
<keyword evidence="5" id="KW-1185">Reference proteome</keyword>
<name>A0A1C1CTF8_9EURO</name>
<dbReference type="EMBL" id="LGRB01000009">
    <property type="protein sequence ID" value="OCT51776.1"/>
    <property type="molecule type" value="Genomic_DNA"/>
</dbReference>
<comment type="pathway">
    <text evidence="1">Mycotoxin biosynthesis.</text>
</comment>
<organism evidence="4 5">
    <name type="scientific">Cladophialophora carrionii</name>
    <dbReference type="NCBI Taxonomy" id="86049"/>
    <lineage>
        <taxon>Eukaryota</taxon>
        <taxon>Fungi</taxon>
        <taxon>Dikarya</taxon>
        <taxon>Ascomycota</taxon>
        <taxon>Pezizomycotina</taxon>
        <taxon>Eurotiomycetes</taxon>
        <taxon>Chaetothyriomycetidae</taxon>
        <taxon>Chaetothyriales</taxon>
        <taxon>Herpotrichiellaceae</taxon>
        <taxon>Cladophialophora</taxon>
    </lineage>
</organism>
<comment type="similarity">
    <text evidence="3">Belongs to the ustYa family.</text>
</comment>
<keyword evidence="2" id="KW-0560">Oxidoreductase</keyword>
<dbReference type="Pfam" id="PF11807">
    <property type="entry name" value="UstYa"/>
    <property type="match status" value="1"/>
</dbReference>
<accession>A0A1C1CTF8</accession>
<evidence type="ECO:0000256" key="3">
    <source>
        <dbReference type="ARBA" id="ARBA00035112"/>
    </source>
</evidence>
<dbReference type="STRING" id="86049.A0A1C1CTF8"/>
<evidence type="ECO:0000313" key="4">
    <source>
        <dbReference type="EMBL" id="OCT51776.1"/>
    </source>
</evidence>
<reference evidence="5" key="1">
    <citation type="submission" date="2015-07" db="EMBL/GenBank/DDBJ databases">
        <authorList>
            <person name="Teixeira M.M."/>
            <person name="Souza R.C."/>
            <person name="Almeida L.G."/>
            <person name="Vicente V.A."/>
            <person name="de Hoog S."/>
            <person name="Bocca A.L."/>
            <person name="de Almeida S.R."/>
            <person name="Vasconcelos A.T."/>
            <person name="Felipe M.S."/>
        </authorList>
    </citation>
    <scope>NUCLEOTIDE SEQUENCE [LARGE SCALE GENOMIC DNA]</scope>
    <source>
        <strain evidence="5">KSF</strain>
    </source>
</reference>
<comment type="caution">
    <text evidence="4">The sequence shown here is derived from an EMBL/GenBank/DDBJ whole genome shotgun (WGS) entry which is preliminary data.</text>
</comment>
<dbReference type="GO" id="GO:0043386">
    <property type="term" value="P:mycotoxin biosynthetic process"/>
    <property type="evidence" value="ECO:0007669"/>
    <property type="project" value="InterPro"/>
</dbReference>
<dbReference type="VEuPathDB" id="FungiDB:CLCR_09090"/>
<evidence type="ECO:0000313" key="5">
    <source>
        <dbReference type="Proteomes" id="UP000094526"/>
    </source>
</evidence>
<evidence type="ECO:0008006" key="6">
    <source>
        <dbReference type="Google" id="ProtNLM"/>
    </source>
</evidence>